<protein>
    <submittedName>
        <fullName evidence="2">Uncharacterized protein</fullName>
    </submittedName>
</protein>
<dbReference type="AlphaFoldDB" id="A0AAP0MFA8"/>
<evidence type="ECO:0000313" key="3">
    <source>
        <dbReference type="Proteomes" id="UP001428341"/>
    </source>
</evidence>
<keyword evidence="1" id="KW-0812">Transmembrane</keyword>
<keyword evidence="1" id="KW-1133">Transmembrane helix</keyword>
<keyword evidence="1" id="KW-0472">Membrane</keyword>
<name>A0AAP0MFA8_9ROSI</name>
<reference evidence="2 3" key="1">
    <citation type="submission" date="2024-05" db="EMBL/GenBank/DDBJ databases">
        <title>Haplotype-resolved chromosome-level genome assembly of Huyou (Citrus changshanensis).</title>
        <authorList>
            <person name="Miao C."/>
            <person name="Chen W."/>
            <person name="Wu Y."/>
            <person name="Wang L."/>
            <person name="Zhao S."/>
            <person name="Grierson D."/>
            <person name="Xu C."/>
            <person name="Chen K."/>
        </authorList>
    </citation>
    <scope>NUCLEOTIDE SEQUENCE [LARGE SCALE GENOMIC DNA]</scope>
    <source>
        <strain evidence="2">01-14</strain>
        <tissue evidence="2">Leaf</tissue>
    </source>
</reference>
<gene>
    <name evidence="2" type="ORF">WN944_000834</name>
</gene>
<organism evidence="2 3">
    <name type="scientific">Citrus x changshan-huyou</name>
    <dbReference type="NCBI Taxonomy" id="2935761"/>
    <lineage>
        <taxon>Eukaryota</taxon>
        <taxon>Viridiplantae</taxon>
        <taxon>Streptophyta</taxon>
        <taxon>Embryophyta</taxon>
        <taxon>Tracheophyta</taxon>
        <taxon>Spermatophyta</taxon>
        <taxon>Magnoliopsida</taxon>
        <taxon>eudicotyledons</taxon>
        <taxon>Gunneridae</taxon>
        <taxon>Pentapetalae</taxon>
        <taxon>rosids</taxon>
        <taxon>malvids</taxon>
        <taxon>Sapindales</taxon>
        <taxon>Rutaceae</taxon>
        <taxon>Aurantioideae</taxon>
        <taxon>Citrus</taxon>
    </lineage>
</organism>
<accession>A0AAP0MFA8</accession>
<dbReference type="EMBL" id="JBCGBO010000004">
    <property type="protein sequence ID" value="KAK9208478.1"/>
    <property type="molecule type" value="Genomic_DNA"/>
</dbReference>
<feature type="transmembrane region" description="Helical" evidence="1">
    <location>
        <begin position="53"/>
        <end position="73"/>
    </location>
</feature>
<dbReference type="Proteomes" id="UP001428341">
    <property type="component" value="Unassembled WGS sequence"/>
</dbReference>
<comment type="caution">
    <text evidence="2">The sequence shown here is derived from an EMBL/GenBank/DDBJ whole genome shotgun (WGS) entry which is preliminary data.</text>
</comment>
<sequence length="90" mass="10477">MQVTSDILNNLPLYLFFGPSHPHLNILLHQPRLLLLLFFGWRRFFASLHTVSDILVAEIVFSFKVAFFFFNYFCSHSDSSNSMIVCFADN</sequence>
<proteinExistence type="predicted"/>
<evidence type="ECO:0000313" key="2">
    <source>
        <dbReference type="EMBL" id="KAK9208478.1"/>
    </source>
</evidence>
<keyword evidence="3" id="KW-1185">Reference proteome</keyword>
<evidence type="ECO:0000256" key="1">
    <source>
        <dbReference type="SAM" id="Phobius"/>
    </source>
</evidence>